<accession>A0ACB0EI32</accession>
<protein>
    <submittedName>
        <fullName evidence="1">Uncharacterized protein</fullName>
    </submittedName>
</protein>
<dbReference type="Proteomes" id="UP001162501">
    <property type="component" value="Chromosome 21"/>
</dbReference>
<proteinExistence type="predicted"/>
<evidence type="ECO:0000313" key="1">
    <source>
        <dbReference type="EMBL" id="CAI9700343.1"/>
    </source>
</evidence>
<organism evidence="1 2">
    <name type="scientific">Rangifer tarandus platyrhynchus</name>
    <name type="common">Svalbard reindeer</name>
    <dbReference type="NCBI Taxonomy" id="3082113"/>
    <lineage>
        <taxon>Eukaryota</taxon>
        <taxon>Metazoa</taxon>
        <taxon>Chordata</taxon>
        <taxon>Craniata</taxon>
        <taxon>Vertebrata</taxon>
        <taxon>Euteleostomi</taxon>
        <taxon>Mammalia</taxon>
        <taxon>Eutheria</taxon>
        <taxon>Laurasiatheria</taxon>
        <taxon>Artiodactyla</taxon>
        <taxon>Ruminantia</taxon>
        <taxon>Pecora</taxon>
        <taxon>Cervidae</taxon>
        <taxon>Odocoileinae</taxon>
        <taxon>Rangifer</taxon>
    </lineage>
</organism>
<name>A0ACB0EI32_RANTA</name>
<reference evidence="1" key="1">
    <citation type="submission" date="2023-05" db="EMBL/GenBank/DDBJ databases">
        <authorList>
            <consortium name="ELIXIR-Norway"/>
        </authorList>
    </citation>
    <scope>NUCLEOTIDE SEQUENCE</scope>
</reference>
<sequence>MLVLCGLCHPSRDPHPAWPLSPNNSVSEIHVVPAWCLPSACRFDSSASGSRLGCALRQCSRVAPRPAGIARPAVSPSSVLGGGEFF</sequence>
<gene>
    <name evidence="1" type="ORF">MRATA1EN3_LOCUS11556</name>
</gene>
<evidence type="ECO:0000313" key="2">
    <source>
        <dbReference type="Proteomes" id="UP001162501"/>
    </source>
</evidence>
<dbReference type="EMBL" id="OX596105">
    <property type="protein sequence ID" value="CAI9700343.1"/>
    <property type="molecule type" value="Genomic_DNA"/>
</dbReference>